<dbReference type="EMBL" id="VYKJ01000016">
    <property type="protein sequence ID" value="KAA8995859.1"/>
    <property type="molecule type" value="Genomic_DNA"/>
</dbReference>
<protein>
    <submittedName>
        <fullName evidence="1">Uncharacterized protein</fullName>
    </submittedName>
</protein>
<reference evidence="1 2" key="1">
    <citation type="submission" date="2019-09" db="EMBL/GenBank/DDBJ databases">
        <authorList>
            <person name="Li Y."/>
        </authorList>
    </citation>
    <scope>NUCLEOTIDE SEQUENCE [LARGE SCALE GENOMIC DNA]</scope>
    <source>
        <strain evidence="1 2">L3-3HA</strain>
    </source>
</reference>
<comment type="caution">
    <text evidence="1">The sequence shown here is derived from an EMBL/GenBank/DDBJ whole genome shotgun (WGS) entry which is preliminary data.</text>
</comment>
<dbReference type="AlphaFoldDB" id="A0A5J5FSM8"/>
<dbReference type="Proteomes" id="UP000335415">
    <property type="component" value="Unassembled WGS sequence"/>
</dbReference>
<organism evidence="1 2">
    <name type="scientific">Affinibrenneria salicis</name>
    <dbReference type="NCBI Taxonomy" id="2590031"/>
    <lineage>
        <taxon>Bacteria</taxon>
        <taxon>Pseudomonadati</taxon>
        <taxon>Pseudomonadota</taxon>
        <taxon>Gammaproteobacteria</taxon>
        <taxon>Enterobacterales</taxon>
        <taxon>Pectobacteriaceae</taxon>
        <taxon>Affinibrenneria</taxon>
    </lineage>
</organism>
<dbReference type="RefSeq" id="WP_150437318.1">
    <property type="nucleotide sequence ID" value="NZ_VYKJ01000016.1"/>
</dbReference>
<gene>
    <name evidence="1" type="ORF">FJU30_23080</name>
</gene>
<accession>A0A5J5FSM8</accession>
<dbReference type="OrthoDB" id="5563425at2"/>
<evidence type="ECO:0000313" key="1">
    <source>
        <dbReference type="EMBL" id="KAA8995859.1"/>
    </source>
</evidence>
<keyword evidence="2" id="KW-1185">Reference proteome</keyword>
<proteinExistence type="predicted"/>
<sequence length="207" mass="23259">MASLLRLNECPHIMADAYVCDERRSLAFLSVWGRDTAIQELLARMTLKNEEALTQLTLTDVALHEHTLFPGNTDNLDKRTSRHGQTRFGTLVHLWLFDKRCRIPDRANHQAILLTAKDDPLWRQRAWALLRETCSVPLLDHWQTIVLDILQTSQMLAPLPGGYGGLSGWRLSVDIPLLTELMSQAISRGELRTSSDSPLSSAPPLAA</sequence>
<evidence type="ECO:0000313" key="2">
    <source>
        <dbReference type="Proteomes" id="UP000335415"/>
    </source>
</evidence>
<name>A0A5J5FSM8_9GAMM</name>